<sequence>MELWLVGLAKCTIGAGFAQFEESNIQIVQELCCRHKNLFGMAIDATLGVAIR</sequence>
<organism evidence="1 2">
    <name type="scientific">Acetobacter tropicalis</name>
    <dbReference type="NCBI Taxonomy" id="104102"/>
    <lineage>
        <taxon>Bacteria</taxon>
        <taxon>Pseudomonadati</taxon>
        <taxon>Pseudomonadota</taxon>
        <taxon>Alphaproteobacteria</taxon>
        <taxon>Acetobacterales</taxon>
        <taxon>Acetobacteraceae</taxon>
        <taxon>Acetobacter</taxon>
    </lineage>
</organism>
<comment type="caution">
    <text evidence="1">The sequence shown here is derived from an EMBL/GenBank/DDBJ whole genome shotgun (WGS) entry which is preliminary data.</text>
</comment>
<keyword evidence="2" id="KW-1185">Reference proteome</keyword>
<dbReference type="EMBL" id="JOKM01000033">
    <property type="protein sequence ID" value="KGB24718.1"/>
    <property type="molecule type" value="Genomic_DNA"/>
</dbReference>
<reference evidence="1 2" key="1">
    <citation type="submission" date="2014-06" db="EMBL/GenBank/DDBJ databases">
        <title>Functional and comparative genomic analyses of the Drosophila gut microbiota identify candidate symbiosis factors.</title>
        <authorList>
            <person name="Newell P.D."/>
            <person name="Chaston J.M."/>
            <person name="Douglas A.E."/>
        </authorList>
    </citation>
    <scope>NUCLEOTIDE SEQUENCE [LARGE SCALE GENOMIC DNA]</scope>
    <source>
        <strain evidence="1 2">DmCS_006</strain>
    </source>
</reference>
<dbReference type="Proteomes" id="UP000029448">
    <property type="component" value="Unassembled WGS sequence"/>
</dbReference>
<evidence type="ECO:0000313" key="2">
    <source>
        <dbReference type="Proteomes" id="UP000029448"/>
    </source>
</evidence>
<accession>A0A095B707</accession>
<name>A0A095B707_9PROT</name>
<protein>
    <submittedName>
        <fullName evidence="1">Uncharacterized protein</fullName>
    </submittedName>
</protein>
<evidence type="ECO:0000313" key="1">
    <source>
        <dbReference type="EMBL" id="KGB24718.1"/>
    </source>
</evidence>
<gene>
    <name evidence="1" type="ORF">AtDm6_1069</name>
</gene>
<dbReference type="AlphaFoldDB" id="A0A095B707"/>
<proteinExistence type="predicted"/>